<dbReference type="InterPro" id="IPR005471">
    <property type="entry name" value="Tscrpt_reg_IclR_N"/>
</dbReference>
<comment type="caution">
    <text evidence="3">The sequence shown here is derived from an EMBL/GenBank/DDBJ whole genome shotgun (WGS) entry which is preliminary data.</text>
</comment>
<evidence type="ECO:0000259" key="2">
    <source>
        <dbReference type="Pfam" id="PF09339"/>
    </source>
</evidence>
<dbReference type="InterPro" id="IPR036388">
    <property type="entry name" value="WH-like_DNA-bd_sf"/>
</dbReference>
<evidence type="ECO:0000313" key="3">
    <source>
        <dbReference type="EMBL" id="GAA4768885.1"/>
    </source>
</evidence>
<reference evidence="4" key="1">
    <citation type="journal article" date="2019" name="Int. J. Syst. Evol. Microbiol.">
        <title>The Global Catalogue of Microorganisms (GCM) 10K type strain sequencing project: providing services to taxonomists for standard genome sequencing and annotation.</title>
        <authorList>
            <consortium name="The Broad Institute Genomics Platform"/>
            <consortium name="The Broad Institute Genome Sequencing Center for Infectious Disease"/>
            <person name="Wu L."/>
            <person name="Ma J."/>
        </authorList>
    </citation>
    <scope>NUCLEOTIDE SEQUENCE [LARGE SCALE GENOMIC DNA]</scope>
    <source>
        <strain evidence="4">JCM 18537</strain>
    </source>
</reference>
<dbReference type="SUPFAM" id="SSF53067">
    <property type="entry name" value="Actin-like ATPase domain"/>
    <property type="match status" value="1"/>
</dbReference>
<dbReference type="InterPro" id="IPR036390">
    <property type="entry name" value="WH_DNA-bd_sf"/>
</dbReference>
<dbReference type="InterPro" id="IPR043129">
    <property type="entry name" value="ATPase_NBD"/>
</dbReference>
<organism evidence="3 4">
    <name type="scientific">Microbacterium gilvum</name>
    <dbReference type="NCBI Taxonomy" id="1336204"/>
    <lineage>
        <taxon>Bacteria</taxon>
        <taxon>Bacillati</taxon>
        <taxon>Actinomycetota</taxon>
        <taxon>Actinomycetes</taxon>
        <taxon>Micrococcales</taxon>
        <taxon>Microbacteriaceae</taxon>
        <taxon>Microbacterium</taxon>
    </lineage>
</organism>
<dbReference type="Gene3D" id="1.10.10.10">
    <property type="entry name" value="Winged helix-like DNA-binding domain superfamily/Winged helix DNA-binding domain"/>
    <property type="match status" value="1"/>
</dbReference>
<dbReference type="PANTHER" id="PTHR18964">
    <property type="entry name" value="ROK (REPRESSOR, ORF, KINASE) FAMILY"/>
    <property type="match status" value="1"/>
</dbReference>
<protein>
    <submittedName>
        <fullName evidence="3">ROK family transcriptional regulator</fullName>
    </submittedName>
</protein>
<keyword evidence="4" id="KW-1185">Reference proteome</keyword>
<dbReference type="Pfam" id="PF09339">
    <property type="entry name" value="HTH_IclR"/>
    <property type="match status" value="1"/>
</dbReference>
<gene>
    <name evidence="3" type="ORF">GCM10023351_10690</name>
</gene>
<dbReference type="Gene3D" id="3.30.420.40">
    <property type="match status" value="2"/>
</dbReference>
<dbReference type="InterPro" id="IPR000600">
    <property type="entry name" value="ROK"/>
</dbReference>
<dbReference type="EMBL" id="BAABKO010000001">
    <property type="protein sequence ID" value="GAA4768885.1"/>
    <property type="molecule type" value="Genomic_DNA"/>
</dbReference>
<dbReference type="InterPro" id="IPR049874">
    <property type="entry name" value="ROK_cs"/>
</dbReference>
<dbReference type="SUPFAM" id="SSF46785">
    <property type="entry name" value="Winged helix' DNA-binding domain"/>
    <property type="match status" value="1"/>
</dbReference>
<evidence type="ECO:0000313" key="4">
    <source>
        <dbReference type="Proteomes" id="UP001501645"/>
    </source>
</evidence>
<accession>A0ABP8ZYT2</accession>
<dbReference type="Proteomes" id="UP001501645">
    <property type="component" value="Unassembled WGS sequence"/>
</dbReference>
<dbReference type="Pfam" id="PF00480">
    <property type="entry name" value="ROK"/>
    <property type="match status" value="1"/>
</dbReference>
<sequence>MSTWPELREAQRVILLDVLIHGSRSRAELARRSGLSRASLSRLTRELGDLGLVREAAAAPAEGRGRPSDTIQIVPEAAAFLGFKLTGDALYAAVVDLGGAVLHAEGEPLVTREVADVVAVIARTADRLRARFARVAAMGVCLAGDVRRDAGAGAVVVGSDFLGWHEVPIEQLVMRATGLPVAVSNDVQALTSAHHWFGAGVGASSLAVIGLGAGIGCGIVVGDHAVAGAKGHPGKVGHLPVGRGAARCDAGHAGCVSAYVTVAAILRNAGTASFWEALENARAGEPAAERAFRDAAEALGAVIAALVNLVDPERIIVTGEGLAVAELHPDVVELAVRSRLDPASEAPQVTLQPFAFTDYAWGAAVTAMTALV</sequence>
<evidence type="ECO:0000256" key="1">
    <source>
        <dbReference type="ARBA" id="ARBA00006479"/>
    </source>
</evidence>
<proteinExistence type="inferred from homology"/>
<dbReference type="PANTHER" id="PTHR18964:SF149">
    <property type="entry name" value="BIFUNCTIONAL UDP-N-ACETYLGLUCOSAMINE 2-EPIMERASE_N-ACETYLMANNOSAMINE KINASE"/>
    <property type="match status" value="1"/>
</dbReference>
<name>A0ABP8ZYT2_9MICO</name>
<feature type="domain" description="HTH iclR-type" evidence="2">
    <location>
        <begin position="16"/>
        <end position="55"/>
    </location>
</feature>
<dbReference type="PROSITE" id="PS01125">
    <property type="entry name" value="ROK"/>
    <property type="match status" value="1"/>
</dbReference>
<comment type="similarity">
    <text evidence="1">Belongs to the ROK (NagC/XylR) family.</text>
</comment>